<dbReference type="GO" id="GO:0006508">
    <property type="term" value="P:proteolysis"/>
    <property type="evidence" value="ECO:0007669"/>
    <property type="project" value="UniProtKB-KW"/>
</dbReference>
<comment type="cofactor">
    <cofactor evidence="12">
        <name>Zn(2+)</name>
        <dbReference type="ChEBI" id="CHEBI:29105"/>
    </cofactor>
    <text evidence="12">Binds 1 zinc ion per subunit.</text>
</comment>
<evidence type="ECO:0000256" key="8">
    <source>
        <dbReference type="ARBA" id="ARBA00022833"/>
    </source>
</evidence>
<dbReference type="Gene3D" id="3.30.2010.10">
    <property type="entry name" value="Metalloproteases ('zincins'), catalytic domain"/>
    <property type="match status" value="1"/>
</dbReference>
<keyword evidence="3 12" id="KW-1003">Cell membrane</keyword>
<keyword evidence="10 12" id="KW-0482">Metalloprotease</keyword>
<comment type="caution">
    <text evidence="14">The sequence shown here is derived from an EMBL/GenBank/DDBJ whole genome shotgun (WGS) entry which is preliminary data.</text>
</comment>
<evidence type="ECO:0000256" key="10">
    <source>
        <dbReference type="ARBA" id="ARBA00023049"/>
    </source>
</evidence>
<dbReference type="Proteomes" id="UP000178656">
    <property type="component" value="Unassembled WGS sequence"/>
</dbReference>
<feature type="transmembrane region" description="Helical" evidence="12">
    <location>
        <begin position="160"/>
        <end position="179"/>
    </location>
</feature>
<dbReference type="AlphaFoldDB" id="A0A1F5TBK0"/>
<keyword evidence="6 12" id="KW-0479">Metal-binding</keyword>
<dbReference type="InterPro" id="IPR050083">
    <property type="entry name" value="HtpX_protease"/>
</dbReference>
<sequence length="301" mass="33044">MYKDITANKRNSVLLVLIFVIIIAAIGYIVGLFYNGNAIGSAYPYGPVAIAMVISLGFTMFSYFQGDKVALWSSGAKPLTREQNGYVYNMVENLCITAGTPVPKIYLIEDAAINAFATGRNPEKASIALTRGAVEKLENEELEGVIAHELSHVKNFDIRFMMLVMVLVGTISIMADMFMRSRLFGFGGRRDNDRGGNPVLLIVGLVLIILSPIIAELIKLAISRKREFLADASGSLITRYPEGLARALEKIALENRPLAKASTATAHLFIASPFSAKGLKNMFSTHPPVEERVKRLREMGR</sequence>
<feature type="transmembrane region" description="Helical" evidence="12">
    <location>
        <begin position="199"/>
        <end position="218"/>
    </location>
</feature>
<evidence type="ECO:0000313" key="15">
    <source>
        <dbReference type="Proteomes" id="UP000178656"/>
    </source>
</evidence>
<evidence type="ECO:0000256" key="1">
    <source>
        <dbReference type="ARBA" id="ARBA00004651"/>
    </source>
</evidence>
<dbReference type="GO" id="GO:0008270">
    <property type="term" value="F:zinc ion binding"/>
    <property type="evidence" value="ECO:0007669"/>
    <property type="project" value="UniProtKB-UniRule"/>
</dbReference>
<feature type="binding site" evidence="12">
    <location>
        <position position="148"/>
    </location>
    <ligand>
        <name>Zn(2+)</name>
        <dbReference type="ChEBI" id="CHEBI:29105"/>
        <note>catalytic</note>
    </ligand>
</feature>
<dbReference type="PANTHER" id="PTHR43221">
    <property type="entry name" value="PROTEASE HTPX"/>
    <property type="match status" value="1"/>
</dbReference>
<dbReference type="GO" id="GO:0004222">
    <property type="term" value="F:metalloendopeptidase activity"/>
    <property type="evidence" value="ECO:0007669"/>
    <property type="project" value="UniProtKB-UniRule"/>
</dbReference>
<evidence type="ECO:0000256" key="11">
    <source>
        <dbReference type="ARBA" id="ARBA00023136"/>
    </source>
</evidence>
<organism evidence="14 15">
    <name type="scientific">Candidatus Falkowbacteria bacterium RIFOXYC2_FULL_48_21</name>
    <dbReference type="NCBI Taxonomy" id="1798005"/>
    <lineage>
        <taxon>Bacteria</taxon>
        <taxon>Candidatus Falkowiibacteriota</taxon>
    </lineage>
</organism>
<evidence type="ECO:0000313" key="14">
    <source>
        <dbReference type="EMBL" id="OGF36056.1"/>
    </source>
</evidence>
<dbReference type="EC" id="3.4.24.-" evidence="12"/>
<feature type="binding site" evidence="12">
    <location>
        <position position="152"/>
    </location>
    <ligand>
        <name>Zn(2+)</name>
        <dbReference type="ChEBI" id="CHEBI:29105"/>
        <note>catalytic</note>
    </ligand>
</feature>
<feature type="binding site" evidence="12">
    <location>
        <position position="227"/>
    </location>
    <ligand>
        <name>Zn(2+)</name>
        <dbReference type="ChEBI" id="CHEBI:29105"/>
        <note>catalytic</note>
    </ligand>
</feature>
<dbReference type="GO" id="GO:0005886">
    <property type="term" value="C:plasma membrane"/>
    <property type="evidence" value="ECO:0007669"/>
    <property type="project" value="UniProtKB-SubCell"/>
</dbReference>
<keyword evidence="5 12" id="KW-0812">Transmembrane</keyword>
<feature type="domain" description="Peptidase M48" evidence="13">
    <location>
        <begin position="83"/>
        <end position="299"/>
    </location>
</feature>
<comment type="subcellular location">
    <subcellularLocation>
        <location evidence="1 12">Cell membrane</location>
        <topology evidence="1 12">Multi-pass membrane protein</topology>
    </subcellularLocation>
</comment>
<evidence type="ECO:0000256" key="12">
    <source>
        <dbReference type="HAMAP-Rule" id="MF_00188"/>
    </source>
</evidence>
<feature type="transmembrane region" description="Helical" evidence="12">
    <location>
        <begin position="45"/>
        <end position="64"/>
    </location>
</feature>
<evidence type="ECO:0000256" key="2">
    <source>
        <dbReference type="ARBA" id="ARBA00009779"/>
    </source>
</evidence>
<feature type="active site" evidence="12">
    <location>
        <position position="149"/>
    </location>
</feature>
<keyword evidence="8 12" id="KW-0862">Zinc</keyword>
<gene>
    <name evidence="12" type="primary">htpX</name>
    <name evidence="14" type="ORF">A2482_04370</name>
</gene>
<evidence type="ECO:0000256" key="7">
    <source>
        <dbReference type="ARBA" id="ARBA00022801"/>
    </source>
</evidence>
<evidence type="ECO:0000256" key="4">
    <source>
        <dbReference type="ARBA" id="ARBA00022670"/>
    </source>
</evidence>
<keyword evidence="4 12" id="KW-0645">Protease</keyword>
<accession>A0A1F5TBK0</accession>
<keyword evidence="7 12" id="KW-0378">Hydrolase</keyword>
<dbReference type="HAMAP" id="MF_00188">
    <property type="entry name" value="Pept_M48_protease_HtpX"/>
    <property type="match status" value="1"/>
</dbReference>
<comment type="similarity">
    <text evidence="2 12">Belongs to the peptidase M48B family.</text>
</comment>
<evidence type="ECO:0000256" key="5">
    <source>
        <dbReference type="ARBA" id="ARBA00022692"/>
    </source>
</evidence>
<keyword evidence="9 12" id="KW-1133">Transmembrane helix</keyword>
<protein>
    <recommendedName>
        <fullName evidence="12">Protease HtpX homolog</fullName>
        <ecNumber evidence="12">3.4.24.-</ecNumber>
    </recommendedName>
</protein>
<proteinExistence type="inferred from homology"/>
<dbReference type="InterPro" id="IPR022919">
    <property type="entry name" value="Pept_M48_protease_HtpX"/>
</dbReference>
<evidence type="ECO:0000259" key="13">
    <source>
        <dbReference type="Pfam" id="PF01435"/>
    </source>
</evidence>
<feature type="transmembrane region" description="Helical" evidence="12">
    <location>
        <begin position="12"/>
        <end position="33"/>
    </location>
</feature>
<dbReference type="EMBL" id="MFGM01000040">
    <property type="protein sequence ID" value="OGF36056.1"/>
    <property type="molecule type" value="Genomic_DNA"/>
</dbReference>
<name>A0A1F5TBK0_9BACT</name>
<dbReference type="PANTHER" id="PTHR43221:SF1">
    <property type="entry name" value="PROTEASE HTPX"/>
    <property type="match status" value="1"/>
</dbReference>
<reference evidence="14 15" key="1">
    <citation type="journal article" date="2016" name="Nat. Commun.">
        <title>Thousands of microbial genomes shed light on interconnected biogeochemical processes in an aquifer system.</title>
        <authorList>
            <person name="Anantharaman K."/>
            <person name="Brown C.T."/>
            <person name="Hug L.A."/>
            <person name="Sharon I."/>
            <person name="Castelle C.J."/>
            <person name="Probst A.J."/>
            <person name="Thomas B.C."/>
            <person name="Singh A."/>
            <person name="Wilkins M.J."/>
            <person name="Karaoz U."/>
            <person name="Brodie E.L."/>
            <person name="Williams K.H."/>
            <person name="Hubbard S.S."/>
            <person name="Banfield J.F."/>
        </authorList>
    </citation>
    <scope>NUCLEOTIDE SEQUENCE [LARGE SCALE GENOMIC DNA]</scope>
</reference>
<dbReference type="CDD" id="cd07340">
    <property type="entry name" value="M48B_Htpx_like"/>
    <property type="match status" value="1"/>
</dbReference>
<evidence type="ECO:0000256" key="6">
    <source>
        <dbReference type="ARBA" id="ARBA00022723"/>
    </source>
</evidence>
<keyword evidence="11 12" id="KW-0472">Membrane</keyword>
<dbReference type="InterPro" id="IPR001915">
    <property type="entry name" value="Peptidase_M48"/>
</dbReference>
<evidence type="ECO:0000256" key="3">
    <source>
        <dbReference type="ARBA" id="ARBA00022475"/>
    </source>
</evidence>
<evidence type="ECO:0000256" key="9">
    <source>
        <dbReference type="ARBA" id="ARBA00022989"/>
    </source>
</evidence>
<dbReference type="Pfam" id="PF01435">
    <property type="entry name" value="Peptidase_M48"/>
    <property type="match status" value="1"/>
</dbReference>